<dbReference type="PANTHER" id="PTHR19136:SF86">
    <property type="entry name" value="ADENOSYLCOBINAMIDE-PHOSPHATE GUANYLYLTRANSFERASE"/>
    <property type="match status" value="1"/>
</dbReference>
<evidence type="ECO:0000313" key="3">
    <source>
        <dbReference type="EMBL" id="KXB06553.1"/>
    </source>
</evidence>
<dbReference type="GO" id="GO:0016779">
    <property type="term" value="F:nucleotidyltransferase activity"/>
    <property type="evidence" value="ECO:0007669"/>
    <property type="project" value="UniProtKB-ARBA"/>
</dbReference>
<dbReference type="Gene3D" id="3.90.550.10">
    <property type="entry name" value="Spore Coat Polysaccharide Biosynthesis Protein SpsA, Chain A"/>
    <property type="match status" value="1"/>
</dbReference>
<dbReference type="InterPro" id="IPR025877">
    <property type="entry name" value="MobA-like_NTP_Trfase"/>
</dbReference>
<protein>
    <recommendedName>
        <fullName evidence="2">MobA-like NTP transferase domain-containing protein</fullName>
    </recommendedName>
</protein>
<gene>
    <name evidence="3" type="ORF">AKJ52_02105</name>
</gene>
<dbReference type="SUPFAM" id="SSF53448">
    <property type="entry name" value="Nucleotide-diphospho-sugar transferases"/>
    <property type="match status" value="1"/>
</dbReference>
<evidence type="ECO:0000259" key="2">
    <source>
        <dbReference type="Pfam" id="PF12804"/>
    </source>
</evidence>
<keyword evidence="4" id="KW-1185">Reference proteome</keyword>
<proteinExistence type="predicted"/>
<name>A0A133VJD9_9EURY</name>
<dbReference type="EMBL" id="LHYF01000035">
    <property type="protein sequence ID" value="KXB06553.1"/>
    <property type="molecule type" value="Genomic_DNA"/>
</dbReference>
<organism evidence="3 4">
    <name type="scientific">candidate division MSBL1 archaeon SCGC-AAA382C18</name>
    <dbReference type="NCBI Taxonomy" id="1698281"/>
    <lineage>
        <taxon>Archaea</taxon>
        <taxon>Methanobacteriati</taxon>
        <taxon>Methanobacteriota</taxon>
        <taxon>candidate division MSBL1</taxon>
    </lineage>
</organism>
<sequence length="194" mass="21814">MAGGVGSRMESTQEKPLIQLDGKPMIKHVIESLNKLDSIEKIFVATSSKTPKTSKFIEDIGLEVVETSGSGYHPDMKEAIEKIGDETVLVISSDLPLVKKSDLEKIIRKFKKFEKPALSTFIELKNSDFEFRAEESFEMDGREVAPAGINLIEGRKIDESYIEQKNLILSRSEIGLNVNSKNDLRRAERILSER</sequence>
<dbReference type="PANTHER" id="PTHR19136">
    <property type="entry name" value="MOLYBDENUM COFACTOR GUANYLYLTRANSFERASE"/>
    <property type="match status" value="1"/>
</dbReference>
<evidence type="ECO:0000256" key="1">
    <source>
        <dbReference type="ARBA" id="ARBA00022679"/>
    </source>
</evidence>
<dbReference type="InterPro" id="IPR029044">
    <property type="entry name" value="Nucleotide-diphossugar_trans"/>
</dbReference>
<dbReference type="Proteomes" id="UP000070404">
    <property type="component" value="Unassembled WGS sequence"/>
</dbReference>
<keyword evidence="1" id="KW-0808">Transferase</keyword>
<accession>A0A133VJD9</accession>
<comment type="caution">
    <text evidence="3">The sequence shown here is derived from an EMBL/GenBank/DDBJ whole genome shotgun (WGS) entry which is preliminary data.</text>
</comment>
<dbReference type="AlphaFoldDB" id="A0A133VJD9"/>
<reference evidence="3 4" key="1">
    <citation type="journal article" date="2016" name="Sci. Rep.">
        <title>Metabolic traits of an uncultured archaeal lineage -MSBL1- from brine pools of the Red Sea.</title>
        <authorList>
            <person name="Mwirichia R."/>
            <person name="Alam I."/>
            <person name="Rashid M."/>
            <person name="Vinu M."/>
            <person name="Ba-Alawi W."/>
            <person name="Anthony Kamau A."/>
            <person name="Kamanda Ngugi D."/>
            <person name="Goker M."/>
            <person name="Klenk H.P."/>
            <person name="Bajic V."/>
            <person name="Stingl U."/>
        </authorList>
    </citation>
    <scope>NUCLEOTIDE SEQUENCE [LARGE SCALE GENOMIC DNA]</scope>
    <source>
        <strain evidence="3">SCGC-AAA382C18</strain>
    </source>
</reference>
<feature type="domain" description="MobA-like NTP transferase" evidence="2">
    <location>
        <begin position="1"/>
        <end position="113"/>
    </location>
</feature>
<evidence type="ECO:0000313" key="4">
    <source>
        <dbReference type="Proteomes" id="UP000070404"/>
    </source>
</evidence>
<dbReference type="Pfam" id="PF12804">
    <property type="entry name" value="NTP_transf_3"/>
    <property type="match status" value="1"/>
</dbReference>